<accession>A0A183B0Y7</accession>
<feature type="region of interest" description="Disordered" evidence="1">
    <location>
        <begin position="129"/>
        <end position="149"/>
    </location>
</feature>
<sequence>LYVFHFFTKQEEIKLNGDDAGTEIDSLIEAAKARAQRRELEKAVRQSAEDDTFFKETTTKPARRGGLQAPWHTEFNDTSYANGNKSKLSLKDVTFRQKTTSQADFPEYSIQELKESKLPLKRTEYKDSVPWYPGSNGTNEEQDQQVPYRRSSDVIGESYINKYGNQNPHRPKTFKEKVADVAPVAASSLRSTPYAQHN</sequence>
<evidence type="ECO:0000256" key="1">
    <source>
        <dbReference type="SAM" id="MobiDB-lite"/>
    </source>
</evidence>
<name>A0A183B0Y7_9TREM</name>
<organism evidence="2">
    <name type="scientific">Echinostoma caproni</name>
    <dbReference type="NCBI Taxonomy" id="27848"/>
    <lineage>
        <taxon>Eukaryota</taxon>
        <taxon>Metazoa</taxon>
        <taxon>Spiralia</taxon>
        <taxon>Lophotrochozoa</taxon>
        <taxon>Platyhelminthes</taxon>
        <taxon>Trematoda</taxon>
        <taxon>Digenea</taxon>
        <taxon>Plagiorchiida</taxon>
        <taxon>Echinostomata</taxon>
        <taxon>Echinostomatoidea</taxon>
        <taxon>Echinostomatidae</taxon>
        <taxon>Echinostoma</taxon>
    </lineage>
</organism>
<reference evidence="2" key="1">
    <citation type="submission" date="2016-06" db="UniProtKB">
        <authorList>
            <consortium name="WormBaseParasite"/>
        </authorList>
    </citation>
    <scope>IDENTIFICATION</scope>
</reference>
<dbReference type="WBParaSite" id="ECPE_0001291001-mRNA-1">
    <property type="protein sequence ID" value="ECPE_0001291001-mRNA-1"/>
    <property type="gene ID" value="ECPE_0001291001"/>
</dbReference>
<dbReference type="AlphaFoldDB" id="A0A183B0Y7"/>
<feature type="region of interest" description="Disordered" evidence="1">
    <location>
        <begin position="59"/>
        <end position="78"/>
    </location>
</feature>
<evidence type="ECO:0000313" key="2">
    <source>
        <dbReference type="WBParaSite" id="ECPE_0001291001-mRNA-1"/>
    </source>
</evidence>
<proteinExistence type="predicted"/>
<protein>
    <submittedName>
        <fullName evidence="2">Protein CDV3 homolog</fullName>
    </submittedName>
</protein>